<dbReference type="EMBL" id="LJCR01001572">
    <property type="protein sequence ID" value="KPV50116.1"/>
    <property type="molecule type" value="Genomic_DNA"/>
</dbReference>
<feature type="non-terminal residue" evidence="2">
    <location>
        <position position="106"/>
    </location>
</feature>
<accession>A0A0P9F1C2</accession>
<gene>
    <name evidence="2" type="ORF">SE17_28820</name>
</gene>
<feature type="compositionally biased region" description="Low complexity" evidence="1">
    <location>
        <begin position="10"/>
        <end position="19"/>
    </location>
</feature>
<dbReference type="Proteomes" id="UP000050509">
    <property type="component" value="Unassembled WGS sequence"/>
</dbReference>
<evidence type="ECO:0000256" key="1">
    <source>
        <dbReference type="SAM" id="MobiDB-lite"/>
    </source>
</evidence>
<feature type="region of interest" description="Disordered" evidence="1">
    <location>
        <begin position="1"/>
        <end position="95"/>
    </location>
</feature>
<protein>
    <submittedName>
        <fullName evidence="2">Uncharacterized protein</fullName>
    </submittedName>
</protein>
<reference evidence="2 3" key="1">
    <citation type="submission" date="2015-09" db="EMBL/GenBank/DDBJ databases">
        <title>Draft genome sequence of Kouleothrix aurantiaca JCM 19913.</title>
        <authorList>
            <person name="Hemp J."/>
        </authorList>
    </citation>
    <scope>NUCLEOTIDE SEQUENCE [LARGE SCALE GENOMIC DNA]</scope>
    <source>
        <strain evidence="2 3">COM-B</strain>
    </source>
</reference>
<sequence>MPGHTEQKNSPAAAPASAPFTSNTTYGAAGHQWISATHSQNGSAASTKRTGQASAQKRAHHAAKPPSFGAPRTANHASHRPIVAPQQRAHTPIGKPITMYDFAGVG</sequence>
<evidence type="ECO:0000313" key="2">
    <source>
        <dbReference type="EMBL" id="KPV50116.1"/>
    </source>
</evidence>
<comment type="caution">
    <text evidence="2">The sequence shown here is derived from an EMBL/GenBank/DDBJ whole genome shotgun (WGS) entry which is preliminary data.</text>
</comment>
<dbReference type="AlphaFoldDB" id="A0A0P9F1C2"/>
<feature type="compositionally biased region" description="Polar residues" evidence="1">
    <location>
        <begin position="34"/>
        <end position="55"/>
    </location>
</feature>
<evidence type="ECO:0000313" key="3">
    <source>
        <dbReference type="Proteomes" id="UP000050509"/>
    </source>
</evidence>
<proteinExistence type="predicted"/>
<keyword evidence="3" id="KW-1185">Reference proteome</keyword>
<organism evidence="2 3">
    <name type="scientific">Kouleothrix aurantiaca</name>
    <dbReference type="NCBI Taxonomy" id="186479"/>
    <lineage>
        <taxon>Bacteria</taxon>
        <taxon>Bacillati</taxon>
        <taxon>Chloroflexota</taxon>
        <taxon>Chloroflexia</taxon>
        <taxon>Chloroflexales</taxon>
        <taxon>Roseiflexineae</taxon>
        <taxon>Roseiflexaceae</taxon>
        <taxon>Kouleothrix</taxon>
    </lineage>
</organism>
<name>A0A0P9F1C2_9CHLR</name>